<name>A0A135ZAJ4_GARVA</name>
<feature type="transmembrane region" description="Helical" evidence="1">
    <location>
        <begin position="14"/>
        <end position="36"/>
    </location>
</feature>
<sequence length="185" mass="21148">MNLSNIQPHLDNHMLYAIVICIIAITICFSICIFYLSFRTKKIAKLVDSSSPSHKVDSNKSQWRKSIDSIVDDYNNNLISHDEACAKLASIARKYVSLLTGKDITTFTLKELSSLRNKWNNKIGADKLRQTITALYPCEFADRNINNQAQQTSVEQAAHWVLILLESWSSNDRNSKRKSRRNSKI</sequence>
<evidence type="ECO:0000313" key="2">
    <source>
        <dbReference type="EMBL" id="KXI18701.1"/>
    </source>
</evidence>
<evidence type="ECO:0000313" key="3">
    <source>
        <dbReference type="Proteomes" id="UP000070505"/>
    </source>
</evidence>
<dbReference type="Proteomes" id="UP000070505">
    <property type="component" value="Unassembled WGS sequence"/>
</dbReference>
<dbReference type="RefSeq" id="WP_075523134.1">
    <property type="nucleotide sequence ID" value="NZ_KQ961853.1"/>
</dbReference>
<keyword evidence="1" id="KW-1133">Transmembrane helix</keyword>
<dbReference type="EMBL" id="LSRC01000010">
    <property type="protein sequence ID" value="KXI18701.1"/>
    <property type="molecule type" value="Genomic_DNA"/>
</dbReference>
<keyword evidence="1" id="KW-0812">Transmembrane</keyword>
<organism evidence="2 3">
    <name type="scientific">Gardnerella vaginalis</name>
    <dbReference type="NCBI Taxonomy" id="2702"/>
    <lineage>
        <taxon>Bacteria</taxon>
        <taxon>Bacillati</taxon>
        <taxon>Actinomycetota</taxon>
        <taxon>Actinomycetes</taxon>
        <taxon>Bifidobacteriales</taxon>
        <taxon>Bifidobacteriaceae</taxon>
        <taxon>Gardnerella</taxon>
    </lineage>
</organism>
<comment type="caution">
    <text evidence="2">The sequence shown here is derived from an EMBL/GenBank/DDBJ whole genome shotgun (WGS) entry which is preliminary data.</text>
</comment>
<gene>
    <name evidence="2" type="ORF">HMPREF3230_00204</name>
</gene>
<protein>
    <submittedName>
        <fullName evidence="2">Uncharacterized protein</fullName>
    </submittedName>
</protein>
<keyword evidence="1" id="KW-0472">Membrane</keyword>
<evidence type="ECO:0000256" key="1">
    <source>
        <dbReference type="SAM" id="Phobius"/>
    </source>
</evidence>
<reference evidence="2 3" key="1">
    <citation type="submission" date="2016-02" db="EMBL/GenBank/DDBJ databases">
        <authorList>
            <person name="Wen L."/>
            <person name="He K."/>
            <person name="Yang H."/>
        </authorList>
    </citation>
    <scope>NUCLEOTIDE SEQUENCE [LARGE SCALE GENOMIC DNA]</scope>
    <source>
        <strain evidence="2 3">CMW7778B</strain>
    </source>
</reference>
<accession>A0A135ZAJ4</accession>
<dbReference type="PATRIC" id="fig|2702.101.peg.202"/>
<dbReference type="AlphaFoldDB" id="A0A135ZAJ4"/>
<proteinExistence type="predicted"/>